<dbReference type="EMBL" id="WOWK01000179">
    <property type="protein sequence ID" value="KAF0315940.1"/>
    <property type="molecule type" value="Genomic_DNA"/>
</dbReference>
<feature type="region of interest" description="Disordered" evidence="1">
    <location>
        <begin position="84"/>
        <end position="108"/>
    </location>
</feature>
<comment type="caution">
    <text evidence="2">The sequence shown here is derived from an EMBL/GenBank/DDBJ whole genome shotgun (WGS) entry which is preliminary data.</text>
</comment>
<name>A0A8H3ZLD4_9PEZI</name>
<protein>
    <submittedName>
        <fullName evidence="2">Uncharacterized protein</fullName>
    </submittedName>
</protein>
<evidence type="ECO:0000256" key="1">
    <source>
        <dbReference type="SAM" id="MobiDB-lite"/>
    </source>
</evidence>
<evidence type="ECO:0000313" key="3">
    <source>
        <dbReference type="Proteomes" id="UP000434172"/>
    </source>
</evidence>
<evidence type="ECO:0000313" key="2">
    <source>
        <dbReference type="EMBL" id="KAF0315940.1"/>
    </source>
</evidence>
<dbReference type="AlphaFoldDB" id="A0A8H3ZLD4"/>
<organism evidence="2 3">
    <name type="scientific">Colletotrichum asianum</name>
    <dbReference type="NCBI Taxonomy" id="702518"/>
    <lineage>
        <taxon>Eukaryota</taxon>
        <taxon>Fungi</taxon>
        <taxon>Dikarya</taxon>
        <taxon>Ascomycota</taxon>
        <taxon>Pezizomycotina</taxon>
        <taxon>Sordariomycetes</taxon>
        <taxon>Hypocreomycetidae</taxon>
        <taxon>Glomerellales</taxon>
        <taxon>Glomerellaceae</taxon>
        <taxon>Colletotrichum</taxon>
        <taxon>Colletotrichum gloeosporioides species complex</taxon>
    </lineage>
</organism>
<accession>A0A8H3ZLD4</accession>
<gene>
    <name evidence="2" type="ORF">GQ607_016834</name>
</gene>
<reference evidence="2 3" key="1">
    <citation type="submission" date="2019-12" db="EMBL/GenBank/DDBJ databases">
        <title>A genome sequence resource for the geographically widespread anthracnose pathogen Colletotrichum asianum.</title>
        <authorList>
            <person name="Meng Y."/>
        </authorList>
    </citation>
    <scope>NUCLEOTIDE SEQUENCE [LARGE SCALE GENOMIC DNA]</scope>
    <source>
        <strain evidence="2 3">ICMP 18580</strain>
    </source>
</reference>
<proteinExistence type="predicted"/>
<dbReference type="Proteomes" id="UP000434172">
    <property type="component" value="Unassembled WGS sequence"/>
</dbReference>
<keyword evidence="3" id="KW-1185">Reference proteome</keyword>
<sequence length="205" mass="22300">MATRLIKDLQLGNIARILESLVPASHSITGEGDRSCNETTDRIARVMLSAVTSFEEDPVNLADPTTRLLEHLDAARHIEQQIPTPLREDSHPPAHVRSHGGPVSVSQQAGSHISCSGAVHLETTARGVHVRLHDEHHFMTMGRLHGLDDDILETTERLMDFLSKFHQGEPAIVMSQDGGAAWKTSPPTSRSMTIGARATGLGRGF</sequence>
<dbReference type="OrthoDB" id="10688027at2759"/>